<evidence type="ECO:0000256" key="1">
    <source>
        <dbReference type="SAM" id="MobiDB-lite"/>
    </source>
</evidence>
<name>C5DZC8_ZYGRC</name>
<evidence type="ECO:0000313" key="2">
    <source>
        <dbReference type="EMBL" id="CAR29212.1"/>
    </source>
</evidence>
<feature type="compositionally biased region" description="Basic and acidic residues" evidence="1">
    <location>
        <begin position="876"/>
        <end position="890"/>
    </location>
</feature>
<evidence type="ECO:0000313" key="3">
    <source>
        <dbReference type="Proteomes" id="UP000008536"/>
    </source>
</evidence>
<dbReference type="STRING" id="559307.C5DZC8"/>
<reference evidence="2 3" key="1">
    <citation type="journal article" date="2009" name="Genome Res.">
        <title>Comparative genomics of protoploid Saccharomycetaceae.</title>
        <authorList>
            <consortium name="The Genolevures Consortium"/>
            <person name="Souciet J.-L."/>
            <person name="Dujon B."/>
            <person name="Gaillardin C."/>
            <person name="Johnston M."/>
            <person name="Baret P.V."/>
            <person name="Cliften P."/>
            <person name="Sherman D.J."/>
            <person name="Weissenbach J."/>
            <person name="Westhof E."/>
            <person name="Wincker P."/>
            <person name="Jubin C."/>
            <person name="Poulain J."/>
            <person name="Barbe V."/>
            <person name="Segurens B."/>
            <person name="Artiguenave F."/>
            <person name="Anthouard V."/>
            <person name="Vacherie B."/>
            <person name="Val M.-E."/>
            <person name="Fulton R.S."/>
            <person name="Minx P."/>
            <person name="Wilson R."/>
            <person name="Durrens P."/>
            <person name="Jean G."/>
            <person name="Marck C."/>
            <person name="Martin T."/>
            <person name="Nikolski M."/>
            <person name="Rolland T."/>
            <person name="Seret M.-L."/>
            <person name="Casaregola S."/>
            <person name="Despons L."/>
            <person name="Fairhead C."/>
            <person name="Fischer G."/>
            <person name="Lafontaine I."/>
            <person name="Leh V."/>
            <person name="Lemaire M."/>
            <person name="de Montigny J."/>
            <person name="Neuveglise C."/>
            <person name="Thierry A."/>
            <person name="Blanc-Lenfle I."/>
            <person name="Bleykasten C."/>
            <person name="Diffels J."/>
            <person name="Fritsch E."/>
            <person name="Frangeul L."/>
            <person name="Goeffon A."/>
            <person name="Jauniaux N."/>
            <person name="Kachouri-Lafond R."/>
            <person name="Payen C."/>
            <person name="Potier S."/>
            <person name="Pribylova L."/>
            <person name="Ozanne C."/>
            <person name="Richard G.-F."/>
            <person name="Sacerdot C."/>
            <person name="Straub M.-L."/>
            <person name="Talla E."/>
        </authorList>
    </citation>
    <scope>NUCLEOTIDE SEQUENCE [LARGE SCALE GENOMIC DNA]</scope>
    <source>
        <strain evidence="2 3">ATCC 2623 / CBS 732 / BCRC 21506 / NBRC 1130 / NCYC 568 / NRRL Y-229</strain>
    </source>
</reference>
<feature type="compositionally biased region" description="Basic and acidic residues" evidence="1">
    <location>
        <begin position="651"/>
        <end position="662"/>
    </location>
</feature>
<feature type="compositionally biased region" description="Polar residues" evidence="1">
    <location>
        <begin position="345"/>
        <end position="360"/>
    </location>
</feature>
<feature type="compositionally biased region" description="Low complexity" evidence="1">
    <location>
        <begin position="322"/>
        <end position="344"/>
    </location>
</feature>
<feature type="compositionally biased region" description="Polar residues" evidence="1">
    <location>
        <begin position="838"/>
        <end position="850"/>
    </location>
</feature>
<dbReference type="Proteomes" id="UP000008536">
    <property type="component" value="Chromosome G"/>
</dbReference>
<feature type="compositionally biased region" description="Low complexity" evidence="1">
    <location>
        <begin position="471"/>
        <end position="483"/>
    </location>
</feature>
<dbReference type="RefSeq" id="XP_002498145.1">
    <property type="nucleotide sequence ID" value="XM_002498100.1"/>
</dbReference>
<feature type="compositionally biased region" description="Polar residues" evidence="1">
    <location>
        <begin position="785"/>
        <end position="803"/>
    </location>
</feature>
<dbReference type="FunCoup" id="C5DZC8">
    <property type="interactions" value="95"/>
</dbReference>
<feature type="compositionally biased region" description="Polar residues" evidence="1">
    <location>
        <begin position="576"/>
        <end position="596"/>
    </location>
</feature>
<dbReference type="InParanoid" id="C5DZC8"/>
<feature type="compositionally biased region" description="Low complexity" evidence="1">
    <location>
        <begin position="398"/>
        <end position="415"/>
    </location>
</feature>
<gene>
    <name evidence="2" type="ordered locus">ZYRO0G03300g</name>
</gene>
<feature type="region of interest" description="Disordered" evidence="1">
    <location>
        <begin position="188"/>
        <end position="754"/>
    </location>
</feature>
<feature type="compositionally biased region" description="Polar residues" evidence="1">
    <location>
        <begin position="972"/>
        <end position="983"/>
    </location>
</feature>
<keyword evidence="3" id="KW-1185">Reference proteome</keyword>
<feature type="region of interest" description="Disordered" evidence="1">
    <location>
        <begin position="132"/>
        <end position="151"/>
    </location>
</feature>
<feature type="compositionally biased region" description="Polar residues" evidence="1">
    <location>
        <begin position="296"/>
        <end position="321"/>
    </location>
</feature>
<feature type="compositionally biased region" description="Low complexity" evidence="1">
    <location>
        <begin position="188"/>
        <end position="204"/>
    </location>
</feature>
<dbReference type="GeneID" id="8205934"/>
<feature type="compositionally biased region" description="Polar residues" evidence="1">
    <location>
        <begin position="928"/>
        <end position="947"/>
    </location>
</feature>
<feature type="compositionally biased region" description="Polar residues" evidence="1">
    <location>
        <begin position="64"/>
        <end position="73"/>
    </location>
</feature>
<protein>
    <submittedName>
        <fullName evidence="2">ZYRO0G03300p</fullName>
    </submittedName>
</protein>
<organism evidence="2 3">
    <name type="scientific">Zygosaccharomyces rouxii (strain ATCC 2623 / CBS 732 / NBRC 1130 / NCYC 568 / NRRL Y-229)</name>
    <dbReference type="NCBI Taxonomy" id="559307"/>
    <lineage>
        <taxon>Eukaryota</taxon>
        <taxon>Fungi</taxon>
        <taxon>Dikarya</taxon>
        <taxon>Ascomycota</taxon>
        <taxon>Saccharomycotina</taxon>
        <taxon>Saccharomycetes</taxon>
        <taxon>Saccharomycetales</taxon>
        <taxon>Saccharomycetaceae</taxon>
        <taxon>Zygosaccharomyces</taxon>
    </lineage>
</organism>
<proteinExistence type="predicted"/>
<feature type="compositionally biased region" description="Low complexity" evidence="1">
    <location>
        <begin position="857"/>
        <end position="868"/>
    </location>
</feature>
<feature type="compositionally biased region" description="Low complexity" evidence="1">
    <location>
        <begin position="74"/>
        <end position="88"/>
    </location>
</feature>
<feature type="compositionally biased region" description="Basic and acidic residues" evidence="1">
    <location>
        <begin position="416"/>
        <end position="427"/>
    </location>
</feature>
<feature type="compositionally biased region" description="Polar residues" evidence="1">
    <location>
        <begin position="263"/>
        <end position="272"/>
    </location>
</feature>
<feature type="compositionally biased region" description="Polar residues" evidence="1">
    <location>
        <begin position="205"/>
        <end position="232"/>
    </location>
</feature>
<dbReference type="AlphaFoldDB" id="C5DZC8"/>
<feature type="compositionally biased region" description="Polar residues" evidence="1">
    <location>
        <begin position="636"/>
        <end position="647"/>
    </location>
</feature>
<dbReference type="KEGG" id="zro:ZYRO0G03300g"/>
<feature type="compositionally biased region" description="Polar residues" evidence="1">
    <location>
        <begin position="726"/>
        <end position="754"/>
    </location>
</feature>
<accession>C5DZC8</accession>
<feature type="region of interest" description="Disordered" evidence="1">
    <location>
        <begin position="33"/>
        <end position="112"/>
    </location>
</feature>
<feature type="compositionally biased region" description="Basic and acidic residues" evidence="1">
    <location>
        <begin position="988"/>
        <end position="999"/>
    </location>
</feature>
<feature type="compositionally biased region" description="Polar residues" evidence="1">
    <location>
        <begin position="610"/>
        <end position="627"/>
    </location>
</feature>
<dbReference type="HOGENOM" id="CLU_269932_0_0_1"/>
<feature type="compositionally biased region" description="Basic and acidic residues" evidence="1">
    <location>
        <begin position="97"/>
        <end position="107"/>
    </location>
</feature>
<feature type="region of interest" description="Disordered" evidence="1">
    <location>
        <begin position="771"/>
        <end position="897"/>
    </location>
</feature>
<feature type="region of interest" description="Disordered" evidence="1">
    <location>
        <begin position="920"/>
        <end position="1031"/>
    </location>
</feature>
<feature type="compositionally biased region" description="Basic and acidic residues" evidence="1">
    <location>
        <begin position="440"/>
        <end position="457"/>
    </location>
</feature>
<feature type="compositionally biased region" description="Low complexity" evidence="1">
    <location>
        <begin position="233"/>
        <end position="252"/>
    </location>
</feature>
<sequence>MISQKRLSRGLEKPVDGEAVKAASVIGKAMNHNGKVLGQNNHFRAPASRSGSLMGNSNNSNNNQVRRTFSMTGSRQSSLRSPSMNSSSGAVRTRSVMRSDPRQKDTGVSRSYSLTVPKRNVTQQDAQSAFDEFGGPQHRGVIHRSPSVSSIPKGAKTVRKYVPSAKGLIAIDVPVEEAQQQEQLAQQQIQRNRSLTRSNSRNYSLTKNNSRTNSLTGSRTNSLTGPRSVSLNSARTNSIRRSSSRTSSLTGSKPNLQPPKRYSSLTSASLVNGSRRDQFMSTPLEEEEEDVKPPVRTQTKPGQTKPGQMNPGQTKPGQMNPGQTKFGQTKPGQTKTGQTKFGQTVSGNSTVSPRTVTTKTVSKKPLGAPEPSGRAKTIPTVKNKVPTTVHSTERAPLHKPLSSSSPPASETSDLSMNHHEKESHEQAGESQDTILEDEREDHYDDSGNRLWDDKLENVIKQGFEDGPQQATSTSTPVSSPTPVENSKPSILPSAPAEEHAKQPIPQELQQPMEEKAPVTKGREDESRKENENDEDYKPQEHKNLDEPKPQGNHREDSSNREEIHDQSEKTPAVTVGQVNDKTTAVSQPPVNESSQNRLKDYLQGEDEQLENSGIESVASDQNPNESLVQPLKISSRESPQADTSTSAQEDELAKEVRQELDIMGHNSSNDNSDQNSDDLFVDSREDILDDFDANGNQAGRKVPSLPERNPKRGNGNKAQADGGVLKTTSPIKSALKKTTSENSNPSMYTESSPANQAYLSLTTAENTRLNAQLTGSDTIPRKSSLKSINRSRTMLNNRATHSLSPPPREALVPKRHSHHVGNKTSADRKATGTPPARSRNSMLNAPSRSQKPLKGESSNSAAKSKLNNPILYPREPPQKRSSFEKTRNKDNNVGMSKLSLRDGALLENNYQQSSLDNHFRGATAAPSVPSSGTENGNSTALFSSSGFKSRFQDSDSEDEGLPVNGVGGKPDQQANATNSNGNGFSLFKHKDSGESEGFGKKLGKLSLKSSNGSDQGVDYSTTKRFGNGGGVESKVRTLRDEIPADNELADGGKKNAFGKKLKKLFGRHK</sequence>
<feature type="compositionally biased region" description="Basic and acidic residues" evidence="1">
    <location>
        <begin position="512"/>
        <end position="568"/>
    </location>
</feature>
<dbReference type="EMBL" id="CU928179">
    <property type="protein sequence ID" value="CAR29212.1"/>
    <property type="molecule type" value="Genomic_DNA"/>
</dbReference>
<feature type="compositionally biased region" description="Low complexity" evidence="1">
    <location>
        <begin position="1004"/>
        <end position="1013"/>
    </location>
</feature>